<dbReference type="EMBL" id="JARJCW010000043">
    <property type="protein sequence ID" value="KAJ7205439.1"/>
    <property type="molecule type" value="Genomic_DNA"/>
</dbReference>
<reference evidence="2" key="1">
    <citation type="submission" date="2023-03" db="EMBL/GenBank/DDBJ databases">
        <title>Massive genome expansion in bonnet fungi (Mycena s.s.) driven by repeated elements and novel gene families across ecological guilds.</title>
        <authorList>
            <consortium name="Lawrence Berkeley National Laboratory"/>
            <person name="Harder C.B."/>
            <person name="Miyauchi S."/>
            <person name="Viragh M."/>
            <person name="Kuo A."/>
            <person name="Thoen E."/>
            <person name="Andreopoulos B."/>
            <person name="Lu D."/>
            <person name="Skrede I."/>
            <person name="Drula E."/>
            <person name="Henrissat B."/>
            <person name="Morin E."/>
            <person name="Kohler A."/>
            <person name="Barry K."/>
            <person name="LaButti K."/>
            <person name="Morin E."/>
            <person name="Salamov A."/>
            <person name="Lipzen A."/>
            <person name="Mereny Z."/>
            <person name="Hegedus B."/>
            <person name="Baldrian P."/>
            <person name="Stursova M."/>
            <person name="Weitz H."/>
            <person name="Taylor A."/>
            <person name="Grigoriev I.V."/>
            <person name="Nagy L.G."/>
            <person name="Martin F."/>
            <person name="Kauserud H."/>
        </authorList>
    </citation>
    <scope>NUCLEOTIDE SEQUENCE</scope>
    <source>
        <strain evidence="2">9144</strain>
    </source>
</reference>
<comment type="caution">
    <text evidence="2">The sequence shown here is derived from an EMBL/GenBank/DDBJ whole genome shotgun (WGS) entry which is preliminary data.</text>
</comment>
<proteinExistence type="predicted"/>
<accession>A0AAD6V8T7</accession>
<feature type="region of interest" description="Disordered" evidence="1">
    <location>
        <begin position="1"/>
        <end position="110"/>
    </location>
</feature>
<sequence length="110" mass="12134">MAKRAAATSEKTLKAAAVAAAEAKELEDGEKTKKNPRNTSPSSFVVSDVQLAKSARPLCTTSGKRHDEMISKDHHNRSGRERPLQARNTMSSWSRNTWVKAGSKERSLIR</sequence>
<feature type="compositionally biased region" description="Polar residues" evidence="1">
    <location>
        <begin position="86"/>
        <end position="97"/>
    </location>
</feature>
<keyword evidence="3" id="KW-1185">Reference proteome</keyword>
<feature type="compositionally biased region" description="Basic and acidic residues" evidence="1">
    <location>
        <begin position="64"/>
        <end position="84"/>
    </location>
</feature>
<evidence type="ECO:0000256" key="1">
    <source>
        <dbReference type="SAM" id="MobiDB-lite"/>
    </source>
</evidence>
<dbReference type="Proteomes" id="UP001219525">
    <property type="component" value="Unassembled WGS sequence"/>
</dbReference>
<feature type="compositionally biased region" description="Basic and acidic residues" evidence="1">
    <location>
        <begin position="22"/>
        <end position="33"/>
    </location>
</feature>
<organism evidence="2 3">
    <name type="scientific">Mycena pura</name>
    <dbReference type="NCBI Taxonomy" id="153505"/>
    <lineage>
        <taxon>Eukaryota</taxon>
        <taxon>Fungi</taxon>
        <taxon>Dikarya</taxon>
        <taxon>Basidiomycota</taxon>
        <taxon>Agaricomycotina</taxon>
        <taxon>Agaricomycetes</taxon>
        <taxon>Agaricomycetidae</taxon>
        <taxon>Agaricales</taxon>
        <taxon>Marasmiineae</taxon>
        <taxon>Mycenaceae</taxon>
        <taxon>Mycena</taxon>
    </lineage>
</organism>
<protein>
    <submittedName>
        <fullName evidence="2">Uncharacterized protein</fullName>
    </submittedName>
</protein>
<name>A0AAD6V8T7_9AGAR</name>
<gene>
    <name evidence="2" type="ORF">GGX14DRAFT_397577</name>
</gene>
<evidence type="ECO:0000313" key="3">
    <source>
        <dbReference type="Proteomes" id="UP001219525"/>
    </source>
</evidence>
<dbReference type="AlphaFoldDB" id="A0AAD6V8T7"/>
<evidence type="ECO:0000313" key="2">
    <source>
        <dbReference type="EMBL" id="KAJ7205439.1"/>
    </source>
</evidence>